<keyword evidence="3" id="KW-1185">Reference proteome</keyword>
<evidence type="ECO:0008006" key="4">
    <source>
        <dbReference type="Google" id="ProtNLM"/>
    </source>
</evidence>
<protein>
    <recommendedName>
        <fullName evidence="4">Clathrin/coatomer adaptor adaptin-like N-terminal domain-containing protein</fullName>
    </recommendedName>
</protein>
<name>A0ABU6YDZ7_9FABA</name>
<dbReference type="Gene3D" id="1.25.10.10">
    <property type="entry name" value="Leucine-rich Repeat Variant"/>
    <property type="match status" value="1"/>
</dbReference>
<organism evidence="2 3">
    <name type="scientific">Stylosanthes scabra</name>
    <dbReference type="NCBI Taxonomy" id="79078"/>
    <lineage>
        <taxon>Eukaryota</taxon>
        <taxon>Viridiplantae</taxon>
        <taxon>Streptophyta</taxon>
        <taxon>Embryophyta</taxon>
        <taxon>Tracheophyta</taxon>
        <taxon>Spermatophyta</taxon>
        <taxon>Magnoliopsida</taxon>
        <taxon>eudicotyledons</taxon>
        <taxon>Gunneridae</taxon>
        <taxon>Pentapetalae</taxon>
        <taxon>rosids</taxon>
        <taxon>fabids</taxon>
        <taxon>Fabales</taxon>
        <taxon>Fabaceae</taxon>
        <taxon>Papilionoideae</taxon>
        <taxon>50 kb inversion clade</taxon>
        <taxon>dalbergioids sensu lato</taxon>
        <taxon>Dalbergieae</taxon>
        <taxon>Pterocarpus clade</taxon>
        <taxon>Stylosanthes</taxon>
    </lineage>
</organism>
<dbReference type="SUPFAM" id="SSF48371">
    <property type="entry name" value="ARM repeat"/>
    <property type="match status" value="1"/>
</dbReference>
<evidence type="ECO:0000313" key="3">
    <source>
        <dbReference type="Proteomes" id="UP001341840"/>
    </source>
</evidence>
<reference evidence="2 3" key="1">
    <citation type="journal article" date="2023" name="Plants (Basel)">
        <title>Bridging the Gap: Combining Genomics and Transcriptomics Approaches to Understand Stylosanthes scabra, an Orphan Legume from the Brazilian Caatinga.</title>
        <authorList>
            <person name="Ferreira-Neto J.R.C."/>
            <person name="da Silva M.D."/>
            <person name="Binneck E."/>
            <person name="de Melo N.F."/>
            <person name="da Silva R.H."/>
            <person name="de Melo A.L.T.M."/>
            <person name="Pandolfi V."/>
            <person name="Bustamante F.O."/>
            <person name="Brasileiro-Vidal A.C."/>
            <person name="Benko-Iseppon A.M."/>
        </authorList>
    </citation>
    <scope>NUCLEOTIDE SEQUENCE [LARGE SCALE GENOMIC DNA]</scope>
    <source>
        <tissue evidence="2">Leaves</tissue>
    </source>
</reference>
<accession>A0ABU6YDZ7</accession>
<evidence type="ECO:0000313" key="2">
    <source>
        <dbReference type="EMBL" id="MED6208294.1"/>
    </source>
</evidence>
<dbReference type="PANTHER" id="PTHR10698">
    <property type="entry name" value="V-TYPE PROTON ATPASE SUBUNIT H"/>
    <property type="match status" value="1"/>
</dbReference>
<gene>
    <name evidence="2" type="ORF">PIB30_043655</name>
</gene>
<dbReference type="PANTHER" id="PTHR10698:SF0">
    <property type="entry name" value="V-TYPE PROTON ATPASE SUBUNIT H"/>
    <property type="match status" value="1"/>
</dbReference>
<evidence type="ECO:0000256" key="1">
    <source>
        <dbReference type="SAM" id="MobiDB-lite"/>
    </source>
</evidence>
<proteinExistence type="predicted"/>
<dbReference type="InterPro" id="IPR004908">
    <property type="entry name" value="ATPase_V1-cplx_hsu"/>
</dbReference>
<dbReference type="Pfam" id="PF03224">
    <property type="entry name" value="V-ATPase_H_N"/>
    <property type="match status" value="2"/>
</dbReference>
<sequence length="228" mass="25689">MDQVELSTNQVLRREMPWETYMSTKLISGTTLQLLIRYDHRSESYRAHLLDDEGPTYARVFVHILRDIHKEDIIEYVLALIDEMLAGNWFIQEKSCKILALMVSARPKNQNGVVSNGNAPKNPFTTIDDVLKGLVKWLCEQLKKPSHPNRAVPTSINCLATLLKEPVVRSSFVQADGVKLLVPLISPASTQQSIQIINTLSQTQASSKTTKDTTRLTLPLRIPPPSHH</sequence>
<comment type="caution">
    <text evidence="2">The sequence shown here is derived from an EMBL/GenBank/DDBJ whole genome shotgun (WGS) entry which is preliminary data.</text>
</comment>
<dbReference type="Proteomes" id="UP001341840">
    <property type="component" value="Unassembled WGS sequence"/>
</dbReference>
<dbReference type="InterPro" id="IPR016024">
    <property type="entry name" value="ARM-type_fold"/>
</dbReference>
<dbReference type="InterPro" id="IPR011989">
    <property type="entry name" value="ARM-like"/>
</dbReference>
<dbReference type="EMBL" id="JASCZI010241911">
    <property type="protein sequence ID" value="MED6208294.1"/>
    <property type="molecule type" value="Genomic_DNA"/>
</dbReference>
<feature type="region of interest" description="Disordered" evidence="1">
    <location>
        <begin position="205"/>
        <end position="228"/>
    </location>
</feature>